<evidence type="ECO:0000313" key="1">
    <source>
        <dbReference type="EMBL" id="TGK48100.1"/>
    </source>
</evidence>
<keyword evidence="2" id="KW-1185">Reference proteome</keyword>
<proteinExistence type="predicted"/>
<protein>
    <submittedName>
        <fullName evidence="1">Uncharacterized protein</fullName>
    </submittedName>
</protein>
<accession>A0ABY2L3R1</accession>
<reference evidence="2" key="1">
    <citation type="journal article" date="2019" name="PLoS Negl. Trop. Dis.">
        <title>Revisiting the worldwide diversity of Leptospira species in the environment.</title>
        <authorList>
            <person name="Vincent A.T."/>
            <person name="Schiettekatte O."/>
            <person name="Bourhy P."/>
            <person name="Veyrier F.J."/>
            <person name="Picardeau M."/>
        </authorList>
    </citation>
    <scope>NUCLEOTIDE SEQUENCE [LARGE SCALE GENOMIC DNA]</scope>
    <source>
        <strain evidence="2">201800295</strain>
    </source>
</reference>
<gene>
    <name evidence="1" type="ORF">EHQ10_10145</name>
</gene>
<comment type="caution">
    <text evidence="1">The sequence shown here is derived from an EMBL/GenBank/DDBJ whole genome shotgun (WGS) entry which is preliminary data.</text>
</comment>
<dbReference type="EMBL" id="RQFD01000015">
    <property type="protein sequence ID" value="TGK48100.1"/>
    <property type="molecule type" value="Genomic_DNA"/>
</dbReference>
<name>A0ABY2L3R1_9LEPT</name>
<organism evidence="1 2">
    <name type="scientific">Leptospira bouyouniensis</name>
    <dbReference type="NCBI Taxonomy" id="2484911"/>
    <lineage>
        <taxon>Bacteria</taxon>
        <taxon>Pseudomonadati</taxon>
        <taxon>Spirochaetota</taxon>
        <taxon>Spirochaetia</taxon>
        <taxon>Leptospirales</taxon>
        <taxon>Leptospiraceae</taxon>
        <taxon>Leptospira</taxon>
    </lineage>
</organism>
<sequence>MITLQIYADNIPSNEGVTISTKTNQKPYIGSIPEKRIKRFLLVTHDQSYNLSKVDTKPHRFKHGSFLPFH</sequence>
<evidence type="ECO:0000313" key="2">
    <source>
        <dbReference type="Proteomes" id="UP000297617"/>
    </source>
</evidence>
<dbReference type="Proteomes" id="UP000297617">
    <property type="component" value="Unassembled WGS sequence"/>
</dbReference>